<accession>A0A2T7PV04</accession>
<dbReference type="STRING" id="400727.A0A2T7PV04"/>
<dbReference type="OrthoDB" id="298012at2759"/>
<proteinExistence type="predicted"/>
<comment type="caution">
    <text evidence="4">The sequence shown here is derived from an EMBL/GenBank/DDBJ whole genome shotgun (WGS) entry which is preliminary data.</text>
</comment>
<evidence type="ECO:0000313" key="5">
    <source>
        <dbReference type="Proteomes" id="UP000245119"/>
    </source>
</evidence>
<evidence type="ECO:0000313" key="4">
    <source>
        <dbReference type="EMBL" id="PVD37248.1"/>
    </source>
</evidence>
<keyword evidence="1" id="KW-0560">Oxidoreductase</keyword>
<reference evidence="4 5" key="1">
    <citation type="submission" date="2018-04" db="EMBL/GenBank/DDBJ databases">
        <title>The genome of golden apple snail Pomacea canaliculata provides insight into stress tolerance and invasive adaptation.</title>
        <authorList>
            <person name="Liu C."/>
            <person name="Liu B."/>
            <person name="Ren Y."/>
            <person name="Zhang Y."/>
            <person name="Wang H."/>
            <person name="Li S."/>
            <person name="Jiang F."/>
            <person name="Yin L."/>
            <person name="Zhang G."/>
            <person name="Qian W."/>
            <person name="Fan W."/>
        </authorList>
    </citation>
    <scope>NUCLEOTIDE SEQUENCE [LARGE SCALE GENOMIC DNA]</scope>
    <source>
        <strain evidence="4">SZHN2017</strain>
        <tissue evidence="4">Muscle</tissue>
    </source>
</reference>
<feature type="domain" description="D-isomer specific 2-hydroxyacid dehydrogenase NAD-binding" evidence="3">
    <location>
        <begin position="533"/>
        <end position="662"/>
    </location>
</feature>
<dbReference type="PANTHER" id="PTHR43333">
    <property type="entry name" value="2-HACID_DH_C DOMAIN-CONTAINING PROTEIN"/>
    <property type="match status" value="1"/>
</dbReference>
<evidence type="ECO:0000256" key="1">
    <source>
        <dbReference type="ARBA" id="ARBA00023002"/>
    </source>
</evidence>
<organism evidence="4 5">
    <name type="scientific">Pomacea canaliculata</name>
    <name type="common">Golden apple snail</name>
    <dbReference type="NCBI Taxonomy" id="400727"/>
    <lineage>
        <taxon>Eukaryota</taxon>
        <taxon>Metazoa</taxon>
        <taxon>Spiralia</taxon>
        <taxon>Lophotrochozoa</taxon>
        <taxon>Mollusca</taxon>
        <taxon>Gastropoda</taxon>
        <taxon>Caenogastropoda</taxon>
        <taxon>Architaenioglossa</taxon>
        <taxon>Ampullarioidea</taxon>
        <taxon>Ampullariidae</taxon>
        <taxon>Pomacea</taxon>
    </lineage>
</organism>
<dbReference type="InterPro" id="IPR006140">
    <property type="entry name" value="D-isomer_DH_NAD-bd"/>
</dbReference>
<gene>
    <name evidence="4" type="ORF">C0Q70_04244</name>
</gene>
<dbReference type="InterPro" id="IPR036291">
    <property type="entry name" value="NAD(P)-bd_dom_sf"/>
</dbReference>
<dbReference type="EMBL" id="PZQS01000002">
    <property type="protein sequence ID" value="PVD37248.1"/>
    <property type="molecule type" value="Genomic_DNA"/>
</dbReference>
<evidence type="ECO:0000259" key="3">
    <source>
        <dbReference type="Pfam" id="PF02826"/>
    </source>
</evidence>
<evidence type="ECO:0000256" key="2">
    <source>
        <dbReference type="ARBA" id="ARBA00023027"/>
    </source>
</evidence>
<sequence>MTSSKPVLHIAEWEPKYIIETLHQLAPDLAIRRIPVPDFYSICQPEDIGNPEEIELLVCSPFFLIKLTEAGIHLPNLRWVHSVAAGLDKIKGYFKETKPEPRCLLTRAPRINGACVAEYVVGQILCTRRQFLEFYDQQRVAVWNRRTGLTESLNGATVVVLGMGNIGTRVAKLCKAFEMVVHGVTRSPVTSGQGSPHVDVYWTSDQLEQALAEADVIVSCLPSSPQTVGLLDNRLQVCQKKTKLDHKGGSRCVCCGTTTCRQSAVERAKCCDYTTHRHGLQHAHHITVFLFLDEVYTTELSGALLSCVYIIDDITYLLSELFAALGNHEARGLPTFEKGHNSYRVEQTLEVMMSSKPVIHIAEWESASITQSLRKLAPELTIRRVPVPDFYSPGLPEDVGNPGEIELLVCSPFFVIKLADTGIHLPNLRWMHSMAAAGASLSSDARATHQRRECGRVCGGPDPVHQRQFLEFYDQQRVSVWNRRTGLTESLNGATVVVLGMGNIGTRDVRDICVTYAILVSLTSVLPCHSCQNYAKRFEMVVHGVTRSAVTSGQGSPHVDVYWTSDQLEQALAEADVIVSCLPSSPQTVGLLDNNRLQVCQKKKPVLISVGRGDVISEESIIKAVRLNWITKAVLDVFAVEPLPADSPLWKEPNVVITPHIAMDYNSLAVSQIARHILDNYKRFLNNEPLVDVVDITNM</sequence>
<name>A0A2T7PV04_POMCA</name>
<dbReference type="AlphaFoldDB" id="A0A2T7PV04"/>
<dbReference type="Pfam" id="PF02826">
    <property type="entry name" value="2-Hacid_dh_C"/>
    <property type="match status" value="2"/>
</dbReference>
<dbReference type="SUPFAM" id="SSF51735">
    <property type="entry name" value="NAD(P)-binding Rossmann-fold domains"/>
    <property type="match status" value="2"/>
</dbReference>
<keyword evidence="5" id="KW-1185">Reference proteome</keyword>
<feature type="domain" description="D-isomer specific 2-hydroxyacid dehydrogenase NAD-binding" evidence="3">
    <location>
        <begin position="122"/>
        <end position="234"/>
    </location>
</feature>
<dbReference type="Gene3D" id="3.40.50.720">
    <property type="entry name" value="NAD(P)-binding Rossmann-like Domain"/>
    <property type="match status" value="4"/>
</dbReference>
<dbReference type="GO" id="GO:0051287">
    <property type="term" value="F:NAD binding"/>
    <property type="evidence" value="ECO:0007669"/>
    <property type="project" value="InterPro"/>
</dbReference>
<protein>
    <recommendedName>
        <fullName evidence="3">D-isomer specific 2-hydroxyacid dehydrogenase NAD-binding domain-containing protein</fullName>
    </recommendedName>
</protein>
<keyword evidence="2" id="KW-0520">NAD</keyword>
<dbReference type="Proteomes" id="UP000245119">
    <property type="component" value="Linkage Group LG2"/>
</dbReference>
<dbReference type="GO" id="GO:0016491">
    <property type="term" value="F:oxidoreductase activity"/>
    <property type="evidence" value="ECO:0007669"/>
    <property type="project" value="UniProtKB-KW"/>
</dbReference>
<dbReference type="PANTHER" id="PTHR43333:SF1">
    <property type="entry name" value="D-ISOMER SPECIFIC 2-HYDROXYACID DEHYDROGENASE NAD-BINDING DOMAIN-CONTAINING PROTEIN"/>
    <property type="match status" value="1"/>
</dbReference>